<protein>
    <recommendedName>
        <fullName evidence="1">CBS domain-containing protein</fullName>
    </recommendedName>
</protein>
<evidence type="ECO:0000313" key="3">
    <source>
        <dbReference type="Proteomes" id="UP000018126"/>
    </source>
</evidence>
<evidence type="ECO:0000313" key="2">
    <source>
        <dbReference type="EMBL" id="EST90026.1"/>
    </source>
</evidence>
<proteinExistence type="predicted"/>
<evidence type="ECO:0000259" key="1">
    <source>
        <dbReference type="Pfam" id="PF00571"/>
    </source>
</evidence>
<organism evidence="2 3">
    <name type="scientific">Vagococcus lutrae LBD1</name>
    <dbReference type="NCBI Taxonomy" id="1408226"/>
    <lineage>
        <taxon>Bacteria</taxon>
        <taxon>Bacillati</taxon>
        <taxon>Bacillota</taxon>
        <taxon>Bacilli</taxon>
        <taxon>Lactobacillales</taxon>
        <taxon>Enterococcaceae</taxon>
        <taxon>Vagococcus</taxon>
    </lineage>
</organism>
<dbReference type="Gene3D" id="3.10.580.10">
    <property type="entry name" value="CBS-domain"/>
    <property type="match status" value="1"/>
</dbReference>
<comment type="caution">
    <text evidence="2">The sequence shown here is derived from an EMBL/GenBank/DDBJ whole genome shotgun (WGS) entry which is preliminary data.</text>
</comment>
<keyword evidence="3" id="KW-1185">Reference proteome</keyword>
<dbReference type="Pfam" id="PF00571">
    <property type="entry name" value="CBS"/>
    <property type="match status" value="1"/>
</dbReference>
<feature type="domain" description="CBS" evidence="1">
    <location>
        <begin position="110"/>
        <end position="145"/>
    </location>
</feature>
<name>V6Q487_9ENTE</name>
<dbReference type="AlphaFoldDB" id="V6Q487"/>
<dbReference type="eggNOG" id="COG1253">
    <property type="taxonomic scope" value="Bacteria"/>
</dbReference>
<dbReference type="STRING" id="1408226.T233_00924"/>
<sequence>MTLASDEFLASFNRIEKWLQKELPGDERFGFSELVRRASKQKISVIEEYEDDLLQIAQLRNAIIHDRISPDFVIAEPNEWVLNRLIEIEKRLTHPEMVLPRYEKYVTGFEEDIPLTELLKIVAQHGYSQFPIYRKGTFLGLITAHGLGIWMANQHKNDCLQIGGLHAKDVLISDRRSQNFRFASATTFVYEVTRWFHTNPSLEAVLITRDGKPNGNLLGIIRPKDVFQNEWRN</sequence>
<dbReference type="InterPro" id="IPR046342">
    <property type="entry name" value="CBS_dom_sf"/>
</dbReference>
<dbReference type="EMBL" id="AYSH01000011">
    <property type="protein sequence ID" value="EST90026.1"/>
    <property type="molecule type" value="Genomic_DNA"/>
</dbReference>
<accession>V6Q487</accession>
<dbReference type="RefSeq" id="WP_023606254.1">
    <property type="nucleotide sequence ID" value="NZ_AYSH01000011.1"/>
</dbReference>
<dbReference type="Proteomes" id="UP000018126">
    <property type="component" value="Unassembled WGS sequence"/>
</dbReference>
<dbReference type="SUPFAM" id="SSF54631">
    <property type="entry name" value="CBS-domain pair"/>
    <property type="match status" value="1"/>
</dbReference>
<reference evidence="2 3" key="1">
    <citation type="journal article" date="2013" name="Genome Announc.">
        <title>High-Quality Draft Genome Sequence of Vagococcus lutrae Strain LBD1, Isolated from the Largemouth Bass Micropterus salmoides.</title>
        <authorList>
            <person name="Lebreton F."/>
            <person name="Valentino M.D."/>
            <person name="Duncan L.B."/>
            <person name="Zeng Q."/>
            <person name="Manson McGuire A."/>
            <person name="Earl A.M."/>
            <person name="Gilmore M.S."/>
        </authorList>
    </citation>
    <scope>NUCLEOTIDE SEQUENCE [LARGE SCALE GENOMIC DNA]</scope>
    <source>
        <strain evidence="2 3">LBD1</strain>
    </source>
</reference>
<gene>
    <name evidence="2" type="ORF">T233_00924</name>
</gene>
<dbReference type="InterPro" id="IPR000644">
    <property type="entry name" value="CBS_dom"/>
</dbReference>